<dbReference type="InterPro" id="IPR051546">
    <property type="entry name" value="Aspartate_Ammonia-Lyase"/>
</dbReference>
<dbReference type="InterPro" id="IPR024083">
    <property type="entry name" value="Fumarase/histidase_N"/>
</dbReference>
<evidence type="ECO:0000313" key="10">
    <source>
        <dbReference type="EMBL" id="APW65220.1"/>
    </source>
</evidence>
<dbReference type="SUPFAM" id="SSF48557">
    <property type="entry name" value="L-aspartase-like"/>
    <property type="match status" value="1"/>
</dbReference>
<dbReference type="Pfam" id="PF10415">
    <property type="entry name" value="FumaraseC_C"/>
    <property type="match status" value="1"/>
</dbReference>
<dbReference type="EC" id="4.3.1.1" evidence="2 6"/>
<dbReference type="PRINTS" id="PR00149">
    <property type="entry name" value="FUMRATELYASE"/>
</dbReference>
<feature type="domain" description="Fumarate lyase N-terminal" evidence="8">
    <location>
        <begin position="13"/>
        <end position="344"/>
    </location>
</feature>
<dbReference type="GO" id="GO:0008797">
    <property type="term" value="F:aspartate ammonia-lyase activity"/>
    <property type="evidence" value="ECO:0007669"/>
    <property type="project" value="UniProtKB-UniRule"/>
</dbReference>
<dbReference type="Gene3D" id="1.20.200.10">
    <property type="entry name" value="Fumarase/aspartase (Central domain)"/>
    <property type="match status" value="1"/>
</dbReference>
<comment type="similarity">
    <text evidence="1 7">Belongs to the class-II fumarase/aspartase family. Aspartase subfamily.</text>
</comment>
<evidence type="ECO:0000256" key="7">
    <source>
        <dbReference type="RuleBase" id="RU362017"/>
    </source>
</evidence>
<organism evidence="10 11">
    <name type="scientific">Poseidonibacter parvus</name>
    <dbReference type="NCBI Taxonomy" id="1850254"/>
    <lineage>
        <taxon>Bacteria</taxon>
        <taxon>Pseudomonadati</taxon>
        <taxon>Campylobacterota</taxon>
        <taxon>Epsilonproteobacteria</taxon>
        <taxon>Campylobacterales</taxon>
        <taxon>Arcobacteraceae</taxon>
        <taxon>Poseidonibacter</taxon>
    </lineage>
</organism>
<dbReference type="PANTHER" id="PTHR42696">
    <property type="entry name" value="ASPARTATE AMMONIA-LYASE"/>
    <property type="match status" value="1"/>
</dbReference>
<evidence type="ECO:0000256" key="3">
    <source>
        <dbReference type="ARBA" id="ARBA00016146"/>
    </source>
</evidence>
<dbReference type="AlphaFoldDB" id="A0A1P8KL01"/>
<keyword evidence="4 7" id="KW-0456">Lyase</keyword>
<dbReference type="PANTHER" id="PTHR42696:SF2">
    <property type="entry name" value="ASPARTATE AMMONIA-LYASE"/>
    <property type="match status" value="1"/>
</dbReference>
<comment type="catalytic activity">
    <reaction evidence="7">
        <text>L-aspartate = fumarate + NH4(+)</text>
        <dbReference type="Rhea" id="RHEA:16601"/>
        <dbReference type="ChEBI" id="CHEBI:28938"/>
        <dbReference type="ChEBI" id="CHEBI:29806"/>
        <dbReference type="ChEBI" id="CHEBI:29991"/>
        <dbReference type="EC" id="4.3.1.1"/>
    </reaction>
</comment>
<evidence type="ECO:0000313" key="11">
    <source>
        <dbReference type="Proteomes" id="UP000186074"/>
    </source>
</evidence>
<dbReference type="InterPro" id="IPR000362">
    <property type="entry name" value="Fumarate_lyase_fam"/>
</dbReference>
<dbReference type="CDD" id="cd01357">
    <property type="entry name" value="Aspartase"/>
    <property type="match status" value="1"/>
</dbReference>
<dbReference type="InterPro" id="IPR004708">
    <property type="entry name" value="ApsA"/>
</dbReference>
<feature type="domain" description="Fumarase C C-terminal" evidence="9">
    <location>
        <begin position="410"/>
        <end position="463"/>
    </location>
</feature>
<dbReference type="InterPro" id="IPR020557">
    <property type="entry name" value="Fumarate_lyase_CS"/>
</dbReference>
<dbReference type="GO" id="GO:0005829">
    <property type="term" value="C:cytosol"/>
    <property type="evidence" value="ECO:0007669"/>
    <property type="project" value="TreeGrafter"/>
</dbReference>
<gene>
    <name evidence="10" type="ORF">LPB137_04860</name>
</gene>
<dbReference type="STRING" id="1850254.LPB137_04860"/>
<dbReference type="OrthoDB" id="9802809at2"/>
<dbReference type="PRINTS" id="PR00145">
    <property type="entry name" value="ARGSUCLYASE"/>
</dbReference>
<dbReference type="InterPro" id="IPR018951">
    <property type="entry name" value="Fumarase_C_C"/>
</dbReference>
<dbReference type="EMBL" id="CP019070">
    <property type="protein sequence ID" value="APW65220.1"/>
    <property type="molecule type" value="Genomic_DNA"/>
</dbReference>
<dbReference type="FunFam" id="1.10.40.30:FF:000002">
    <property type="entry name" value="Fumarate hydratase class II"/>
    <property type="match status" value="1"/>
</dbReference>
<evidence type="ECO:0000256" key="2">
    <source>
        <dbReference type="ARBA" id="ARBA00012992"/>
    </source>
</evidence>
<dbReference type="NCBIfam" id="NF008909">
    <property type="entry name" value="PRK12273.1"/>
    <property type="match status" value="1"/>
</dbReference>
<protein>
    <recommendedName>
        <fullName evidence="3 6">Aspartate ammonia-lyase</fullName>
        <shortName evidence="7">Aspartase</shortName>
        <ecNumber evidence="2 6">4.3.1.1</ecNumber>
    </recommendedName>
</protein>
<dbReference type="KEGG" id="alp:LPB137_04860"/>
<dbReference type="Pfam" id="PF00206">
    <property type="entry name" value="Lyase_1"/>
    <property type="match status" value="1"/>
</dbReference>
<dbReference type="InterPro" id="IPR008948">
    <property type="entry name" value="L-Aspartase-like"/>
</dbReference>
<comment type="function">
    <text evidence="5">Catalyzes the reversible conversion of L-aspartate to fumarate and ammonia.</text>
</comment>
<dbReference type="Gene3D" id="1.10.40.30">
    <property type="entry name" value="Fumarase/aspartase (C-terminal domain)"/>
    <property type="match status" value="1"/>
</dbReference>
<dbReference type="PROSITE" id="PS00163">
    <property type="entry name" value="FUMARATE_LYASES"/>
    <property type="match status" value="1"/>
</dbReference>
<evidence type="ECO:0000256" key="5">
    <source>
        <dbReference type="ARBA" id="ARBA00054994"/>
    </source>
</evidence>
<evidence type="ECO:0000256" key="4">
    <source>
        <dbReference type="ARBA" id="ARBA00023239"/>
    </source>
</evidence>
<dbReference type="InterPro" id="IPR022761">
    <property type="entry name" value="Fumarate_lyase_N"/>
</dbReference>
<dbReference type="GO" id="GO:0006531">
    <property type="term" value="P:aspartate metabolic process"/>
    <property type="evidence" value="ECO:0007669"/>
    <property type="project" value="InterPro"/>
</dbReference>
<dbReference type="GO" id="GO:0006099">
    <property type="term" value="P:tricarboxylic acid cycle"/>
    <property type="evidence" value="ECO:0007669"/>
    <property type="project" value="InterPro"/>
</dbReference>
<name>A0A1P8KL01_9BACT</name>
<dbReference type="RefSeq" id="WP_076085138.1">
    <property type="nucleotide sequence ID" value="NZ_CP019070.1"/>
</dbReference>
<sequence>MQEEHRIEKDFLGEKEIEKNAYYGIQTLRAKENFDITNTDISLFPTFIKSLAKVKKACALTNFELGDLNDRQRDAIIQACNEIIDGKFHDQFIVDPIQGGAGTSTNMNANEVIANRALEILGEKRSAYHIIHPNNHINMSQSTNDVYPTAIKITLYELIYRLKDSLRYLRDCFHEKAHEFKDVLKMGRTQLQDAVPMTLGQEFKTYEVMIDEDIFRLRDAQAMLKEVNLGATAIGTGINTKDSYQRKAISNLREVTGIDYVSAGDLIEATQDTGAFVHISGILKRVAIKISKICNDLRLLSSGPRAGFNEINLPKVQPGSSIMPGKVNPVIPEVVNQVAFEVIGADVTISMASEGGQLQLNVFEPIIAYKLFTSINMMRRSFYTLADKCVKGITANEDICMEYILNSVTIVTSLNPILGYETCSAIAKEALATNRRVYDIVLEKELFTKEELDKLLHPKNMVHNYSSVL</sequence>
<evidence type="ECO:0000259" key="9">
    <source>
        <dbReference type="Pfam" id="PF10415"/>
    </source>
</evidence>
<evidence type="ECO:0000256" key="6">
    <source>
        <dbReference type="NCBIfam" id="TIGR00839"/>
    </source>
</evidence>
<keyword evidence="11" id="KW-1185">Reference proteome</keyword>
<dbReference type="Gene3D" id="1.10.275.10">
    <property type="entry name" value="Fumarase/aspartase (N-terminal domain)"/>
    <property type="match status" value="1"/>
</dbReference>
<dbReference type="NCBIfam" id="TIGR00839">
    <property type="entry name" value="aspA"/>
    <property type="match status" value="1"/>
</dbReference>
<dbReference type="FunFam" id="1.10.275.10:FF:000001">
    <property type="entry name" value="Fumarate hydratase, mitochondrial"/>
    <property type="match status" value="1"/>
</dbReference>
<proteinExistence type="inferred from homology"/>
<dbReference type="Proteomes" id="UP000186074">
    <property type="component" value="Chromosome"/>
</dbReference>
<reference evidence="10 11" key="1">
    <citation type="submission" date="2017-01" db="EMBL/GenBank/DDBJ databases">
        <title>Genome sequencing of Arcobacter sp. LPB0137.</title>
        <authorList>
            <person name="Lee G.-W."/>
            <person name="Yi H."/>
        </authorList>
    </citation>
    <scope>NUCLEOTIDE SEQUENCE [LARGE SCALE GENOMIC DNA]</scope>
    <source>
        <strain evidence="10 11">LPB0137</strain>
    </source>
</reference>
<dbReference type="FunFam" id="1.20.200.10:FF:000001">
    <property type="entry name" value="Fumarate hydratase, mitochondrial"/>
    <property type="match status" value="1"/>
</dbReference>
<evidence type="ECO:0000259" key="8">
    <source>
        <dbReference type="Pfam" id="PF00206"/>
    </source>
</evidence>
<evidence type="ECO:0000256" key="1">
    <source>
        <dbReference type="ARBA" id="ARBA00005596"/>
    </source>
</evidence>
<accession>A0A1P8KL01</accession>